<organism evidence="2 3">
    <name type="scientific">Riccia fluitans</name>
    <dbReference type="NCBI Taxonomy" id="41844"/>
    <lineage>
        <taxon>Eukaryota</taxon>
        <taxon>Viridiplantae</taxon>
        <taxon>Streptophyta</taxon>
        <taxon>Embryophyta</taxon>
        <taxon>Marchantiophyta</taxon>
        <taxon>Marchantiopsida</taxon>
        <taxon>Marchantiidae</taxon>
        <taxon>Marchantiales</taxon>
        <taxon>Ricciaceae</taxon>
        <taxon>Riccia</taxon>
    </lineage>
</organism>
<dbReference type="Gene3D" id="3.40.50.300">
    <property type="entry name" value="P-loop containing nucleotide triphosphate hydrolases"/>
    <property type="match status" value="1"/>
</dbReference>
<sequence>MVPKVIVDVDGLVTEVLGKHLRNHRFVGFSGLGGVGKTTLAKIIFNKVCAKFEFTCFVEEIKLISGTKEEKKKKVWEKMCHHGRLYRVRVNLLEMGVALRKCEDIADLEQRVWAKLKLSYDKLPSDEIKNMFLDIACFFILDDYDFRPSLRPWRANDAMKAWSVTDRIAQNRVKLLEERSLLKVSRSKDHEGFDYMEFHLHEHVRSMGQRIAQQEGRRYNLPRLSLQLDDYSYDDQIISQEGKELGKIVAHSIEIKANLKRIFAQDCAFCIMQQVWPKLTAIQYMTLTVDITNCCNQCRNQTVALPSTLLLLHLSLPHTDVVTGRNSVDHMSGTLSLATCASLVRLELWNCKNLGDLSKLQQLRILEIADCSVAGNWATSLGKLKSLERLTLLGIEEPFELPISFGRLTGLQYLSISCHHGAQSLLFLPLSGT</sequence>
<feature type="domain" description="NB-ARC" evidence="1">
    <location>
        <begin position="22"/>
        <end position="80"/>
    </location>
</feature>
<dbReference type="SUPFAM" id="SSF52047">
    <property type="entry name" value="RNI-like"/>
    <property type="match status" value="1"/>
</dbReference>
<name>A0ABD1Y9Q0_9MARC</name>
<proteinExistence type="predicted"/>
<dbReference type="EMBL" id="JBHFFA010000006">
    <property type="protein sequence ID" value="KAL2623433.1"/>
    <property type="molecule type" value="Genomic_DNA"/>
</dbReference>
<dbReference type="PANTHER" id="PTHR11017">
    <property type="entry name" value="LEUCINE-RICH REPEAT-CONTAINING PROTEIN"/>
    <property type="match status" value="1"/>
</dbReference>
<dbReference type="InterPro" id="IPR002182">
    <property type="entry name" value="NB-ARC"/>
</dbReference>
<dbReference type="Proteomes" id="UP001605036">
    <property type="component" value="Unassembled WGS sequence"/>
</dbReference>
<evidence type="ECO:0000313" key="3">
    <source>
        <dbReference type="Proteomes" id="UP001605036"/>
    </source>
</evidence>
<keyword evidence="3" id="KW-1185">Reference proteome</keyword>
<accession>A0ABD1Y9Q0</accession>
<dbReference type="Gene3D" id="3.80.10.10">
    <property type="entry name" value="Ribonuclease Inhibitor"/>
    <property type="match status" value="1"/>
</dbReference>
<dbReference type="SUPFAM" id="SSF52540">
    <property type="entry name" value="P-loop containing nucleoside triphosphate hydrolases"/>
    <property type="match status" value="1"/>
</dbReference>
<dbReference type="PANTHER" id="PTHR11017:SF385">
    <property type="entry name" value="DISEASE RESISTANCE PROTEIN (TIR-NBS-LRR CLASS)-RELATED"/>
    <property type="match status" value="1"/>
</dbReference>
<dbReference type="PRINTS" id="PR00364">
    <property type="entry name" value="DISEASERSIST"/>
</dbReference>
<dbReference type="InterPro" id="IPR027417">
    <property type="entry name" value="P-loop_NTPase"/>
</dbReference>
<dbReference type="Pfam" id="PF00931">
    <property type="entry name" value="NB-ARC"/>
    <property type="match status" value="1"/>
</dbReference>
<dbReference type="InterPro" id="IPR032675">
    <property type="entry name" value="LRR_dom_sf"/>
</dbReference>
<reference evidence="2 3" key="1">
    <citation type="submission" date="2024-09" db="EMBL/GenBank/DDBJ databases">
        <title>Chromosome-scale assembly of Riccia fluitans.</title>
        <authorList>
            <person name="Paukszto L."/>
            <person name="Sawicki J."/>
            <person name="Karawczyk K."/>
            <person name="Piernik-Szablinska J."/>
            <person name="Szczecinska M."/>
            <person name="Mazdziarz M."/>
        </authorList>
    </citation>
    <scope>NUCLEOTIDE SEQUENCE [LARGE SCALE GENOMIC DNA]</scope>
    <source>
        <strain evidence="2">Rf_01</strain>
        <tissue evidence="2">Aerial parts of the thallus</tissue>
    </source>
</reference>
<comment type="caution">
    <text evidence="2">The sequence shown here is derived from an EMBL/GenBank/DDBJ whole genome shotgun (WGS) entry which is preliminary data.</text>
</comment>
<gene>
    <name evidence="2" type="ORF">R1flu_003638</name>
</gene>
<dbReference type="AlphaFoldDB" id="A0ABD1Y9Q0"/>
<evidence type="ECO:0000313" key="2">
    <source>
        <dbReference type="EMBL" id="KAL2623433.1"/>
    </source>
</evidence>
<dbReference type="InterPro" id="IPR044974">
    <property type="entry name" value="Disease_R_plants"/>
</dbReference>
<evidence type="ECO:0000259" key="1">
    <source>
        <dbReference type="Pfam" id="PF00931"/>
    </source>
</evidence>
<protein>
    <recommendedName>
        <fullName evidence="1">NB-ARC domain-containing protein</fullName>
    </recommendedName>
</protein>